<dbReference type="Pfam" id="PF07963">
    <property type="entry name" value="N_methyl"/>
    <property type="match status" value="1"/>
</dbReference>
<feature type="transmembrane region" description="Helical" evidence="1">
    <location>
        <begin position="12"/>
        <end position="34"/>
    </location>
</feature>
<evidence type="ECO:0000313" key="3">
    <source>
        <dbReference type="Proteomes" id="UP000503251"/>
    </source>
</evidence>
<keyword evidence="1" id="KW-0472">Membrane</keyword>
<evidence type="ECO:0000256" key="1">
    <source>
        <dbReference type="SAM" id="Phobius"/>
    </source>
</evidence>
<reference evidence="2 3" key="1">
    <citation type="submission" date="2019-04" db="EMBL/GenBank/DDBJ databases">
        <title>Isolation and culture of sulfate reducing bacteria from the cold seep of the South China Sea.</title>
        <authorList>
            <person name="Sun C."/>
            <person name="Liu R."/>
        </authorList>
    </citation>
    <scope>NUCLEOTIDE SEQUENCE [LARGE SCALE GENOMIC DNA]</scope>
    <source>
        <strain evidence="2 3">CS1</strain>
    </source>
</reference>
<name>A0ABX6NET5_9BACT</name>
<keyword evidence="3" id="KW-1185">Reference proteome</keyword>
<protein>
    <submittedName>
        <fullName evidence="2">Type II secretion system protein</fullName>
    </submittedName>
</protein>
<gene>
    <name evidence="2" type="ORF">E8L03_09225</name>
</gene>
<accession>A0ABX6NET5</accession>
<organism evidence="2 3">
    <name type="scientific">Oceanidesulfovibrio marinus</name>
    <dbReference type="NCBI Taxonomy" id="370038"/>
    <lineage>
        <taxon>Bacteria</taxon>
        <taxon>Pseudomonadati</taxon>
        <taxon>Thermodesulfobacteriota</taxon>
        <taxon>Desulfovibrionia</taxon>
        <taxon>Desulfovibrionales</taxon>
        <taxon>Desulfovibrionaceae</taxon>
        <taxon>Oceanidesulfovibrio</taxon>
    </lineage>
</organism>
<keyword evidence="1" id="KW-1133">Transmembrane helix</keyword>
<keyword evidence="1" id="KW-0812">Transmembrane</keyword>
<proteinExistence type="predicted"/>
<sequence length="173" mass="18227">MKRIAPRGFTLLESIVSLVILGLVGSAFAYYLAWGAQGYVTSRESTQGSLAAQIALERLSFEIKAIVPRTTVSAATNQITYETSGNPNIPATRTLALDAANGRITLDGNLLLDGIATSNPTPTLTVNTYATDVSGDGATNDIESIVLNFSLAALPSMVFTKEIHPRGLVTLSP</sequence>
<evidence type="ECO:0000313" key="2">
    <source>
        <dbReference type="EMBL" id="QJT09103.1"/>
    </source>
</evidence>
<dbReference type="NCBIfam" id="TIGR02532">
    <property type="entry name" value="IV_pilin_GFxxxE"/>
    <property type="match status" value="1"/>
</dbReference>
<dbReference type="InterPro" id="IPR012902">
    <property type="entry name" value="N_methyl_site"/>
</dbReference>
<dbReference type="Proteomes" id="UP000503251">
    <property type="component" value="Chromosome"/>
</dbReference>
<dbReference type="RefSeq" id="WP_171267188.1">
    <property type="nucleotide sequence ID" value="NZ_CP039543.1"/>
</dbReference>
<dbReference type="EMBL" id="CP039543">
    <property type="protein sequence ID" value="QJT09103.1"/>
    <property type="molecule type" value="Genomic_DNA"/>
</dbReference>